<dbReference type="Proteomes" id="UP000308365">
    <property type="component" value="Unassembled WGS sequence"/>
</dbReference>
<evidence type="ECO:0000313" key="1">
    <source>
        <dbReference type="EMBL" id="TKC40907.1"/>
    </source>
</evidence>
<dbReference type="EMBL" id="RWIC01000695">
    <property type="protein sequence ID" value="TKC40907.1"/>
    <property type="molecule type" value="Genomic_DNA"/>
</dbReference>
<dbReference type="AlphaFoldDB" id="A0A4U1EWY8"/>
<reference evidence="2" key="1">
    <citation type="journal article" date="2019" name="IScience">
        <title>Narwhal Genome Reveals Long-Term Low Genetic Diversity despite Current Large Abundance Size.</title>
        <authorList>
            <person name="Westbury M.V."/>
            <person name="Petersen B."/>
            <person name="Garde E."/>
            <person name="Heide-Jorgensen M.P."/>
            <person name="Lorenzen E.D."/>
        </authorList>
    </citation>
    <scope>NUCLEOTIDE SEQUENCE [LARGE SCALE GENOMIC DNA]</scope>
</reference>
<organism evidence="1 2">
    <name type="scientific">Monodon monoceros</name>
    <name type="common">Narwhal</name>
    <name type="synonym">Ceratodon monodon</name>
    <dbReference type="NCBI Taxonomy" id="40151"/>
    <lineage>
        <taxon>Eukaryota</taxon>
        <taxon>Metazoa</taxon>
        <taxon>Chordata</taxon>
        <taxon>Craniata</taxon>
        <taxon>Vertebrata</taxon>
        <taxon>Euteleostomi</taxon>
        <taxon>Mammalia</taxon>
        <taxon>Eutheria</taxon>
        <taxon>Laurasiatheria</taxon>
        <taxon>Artiodactyla</taxon>
        <taxon>Whippomorpha</taxon>
        <taxon>Cetacea</taxon>
        <taxon>Odontoceti</taxon>
        <taxon>Monodontidae</taxon>
        <taxon>Monodon</taxon>
    </lineage>
</organism>
<accession>A0A4U1EWY8</accession>
<comment type="caution">
    <text evidence="1">The sequence shown here is derived from an EMBL/GenBank/DDBJ whole genome shotgun (WGS) entry which is preliminary data.</text>
</comment>
<sequence length="94" mass="10954">MENFFQFHEHYSAGNLNLLSSQQEIDLLNFIERYRIGDNSMYSVFILLRGPPATQIISFLLLPRLHGICKAARTKGMMQVDHLDTQKLQPWFPT</sequence>
<evidence type="ECO:0000313" key="2">
    <source>
        <dbReference type="Proteomes" id="UP000308365"/>
    </source>
</evidence>
<protein>
    <submittedName>
        <fullName evidence="1">Uncharacterized protein</fullName>
    </submittedName>
</protein>
<gene>
    <name evidence="1" type="ORF">EI555_005923</name>
</gene>
<name>A0A4U1EWY8_MONMO</name>
<proteinExistence type="predicted"/>